<sequence length="120" mass="14125">MYQLWDMNIQCYQKREVIIMDNSILGNIKMILDINDKSEDLKINYLINSVKFKILRYCKLSELPPELENVVVELVVDRFNDDGIDITSISGINFEKQQKPTDELEPHKSLLNTFRKISFI</sequence>
<dbReference type="InterPro" id="IPR053746">
    <property type="entry name" value="Viral_HT_Connector_Assembly"/>
</dbReference>
<name>A0A6M0SQN2_CLOBO</name>
<accession>A0A6M0SQN2</accession>
<organism evidence="1 2">
    <name type="scientific">Clostridium botulinum</name>
    <dbReference type="NCBI Taxonomy" id="1491"/>
    <lineage>
        <taxon>Bacteria</taxon>
        <taxon>Bacillati</taxon>
        <taxon>Bacillota</taxon>
        <taxon>Clostridia</taxon>
        <taxon>Eubacteriales</taxon>
        <taxon>Clostridiaceae</taxon>
        <taxon>Clostridium</taxon>
    </lineage>
</organism>
<evidence type="ECO:0000313" key="2">
    <source>
        <dbReference type="Proteomes" id="UP000472355"/>
    </source>
</evidence>
<gene>
    <name evidence="1" type="ORF">EXM65_09005</name>
</gene>
<evidence type="ECO:0000313" key="1">
    <source>
        <dbReference type="EMBL" id="NFA42706.1"/>
    </source>
</evidence>
<reference evidence="1 2" key="1">
    <citation type="submission" date="2019-02" db="EMBL/GenBank/DDBJ databases">
        <title>Genome sequencing of Clostridium botulinum clinical isolates.</title>
        <authorList>
            <person name="Brunt J."/>
            <person name="Van Vliet A.H.M."/>
            <person name="Stringer S.C."/>
            <person name="Grant K.A."/>
            <person name="Carter A.C."/>
            <person name="Peck M.W."/>
        </authorList>
    </citation>
    <scope>NUCLEOTIDE SEQUENCE [LARGE SCALE GENOMIC DNA]</scope>
    <source>
        <strain evidence="1 2">H113700579</strain>
    </source>
</reference>
<protein>
    <recommendedName>
        <fullName evidence="3">Phage gp6-like head-tail connector protein</fullName>
    </recommendedName>
</protein>
<dbReference type="Proteomes" id="UP000472355">
    <property type="component" value="Unassembled WGS sequence"/>
</dbReference>
<proteinExistence type="predicted"/>
<dbReference type="EMBL" id="SGKU01000021">
    <property type="protein sequence ID" value="NFA42706.1"/>
    <property type="molecule type" value="Genomic_DNA"/>
</dbReference>
<dbReference type="Pfam" id="PF05135">
    <property type="entry name" value="Phage_connect_1"/>
    <property type="match status" value="1"/>
</dbReference>
<dbReference type="AlphaFoldDB" id="A0A6M0SQN2"/>
<comment type="caution">
    <text evidence="1">The sequence shown here is derived from an EMBL/GenBank/DDBJ whole genome shotgun (WGS) entry which is preliminary data.</text>
</comment>
<dbReference type="InterPro" id="IPR021146">
    <property type="entry name" value="Phage_gp6-like_head-tail"/>
</dbReference>
<dbReference type="Gene3D" id="1.10.246.150">
    <property type="match status" value="1"/>
</dbReference>
<evidence type="ECO:0008006" key="3">
    <source>
        <dbReference type="Google" id="ProtNLM"/>
    </source>
</evidence>